<evidence type="ECO:0000313" key="1">
    <source>
        <dbReference type="EMBL" id="TYI39268.1"/>
    </source>
</evidence>
<sequence length="122" mass="13786">MCRRNGGTKGFQILSTPIPRPFRFAATAGGRRRAKGAPDPHVEAPLKVRALERGIEEKTRSLAPSQARIRRRQRTIAGRSKGRFRCPWPTVVAEACEWAWQTRRPREACGARVWGASFCRKC</sequence>
<dbReference type="Proteomes" id="UP000322667">
    <property type="component" value="Chromosome A02"/>
</dbReference>
<reference evidence="1 2" key="1">
    <citation type="submission" date="2019-07" db="EMBL/GenBank/DDBJ databases">
        <title>WGS assembly of Gossypium tomentosum.</title>
        <authorList>
            <person name="Chen Z.J."/>
            <person name="Sreedasyam A."/>
            <person name="Ando A."/>
            <person name="Song Q."/>
            <person name="De L."/>
            <person name="Hulse-Kemp A."/>
            <person name="Ding M."/>
            <person name="Ye W."/>
            <person name="Kirkbride R."/>
            <person name="Jenkins J."/>
            <person name="Plott C."/>
            <person name="Lovell J."/>
            <person name="Lin Y.-M."/>
            <person name="Vaughn R."/>
            <person name="Liu B."/>
            <person name="Li W."/>
            <person name="Simpson S."/>
            <person name="Scheffler B."/>
            <person name="Saski C."/>
            <person name="Grover C."/>
            <person name="Hu G."/>
            <person name="Conover J."/>
            <person name="Carlson J."/>
            <person name="Shu S."/>
            <person name="Boston L."/>
            <person name="Williams M."/>
            <person name="Peterson D."/>
            <person name="Mcgee K."/>
            <person name="Jones D."/>
            <person name="Wendel J."/>
            <person name="Stelly D."/>
            <person name="Grimwood J."/>
            <person name="Schmutz J."/>
        </authorList>
    </citation>
    <scope>NUCLEOTIDE SEQUENCE [LARGE SCALE GENOMIC DNA]</scope>
    <source>
        <strain evidence="1">7179.01</strain>
    </source>
</reference>
<keyword evidence="2" id="KW-1185">Reference proteome</keyword>
<organism evidence="1 2">
    <name type="scientific">Gossypium tomentosum</name>
    <name type="common">Hawaiian cotton</name>
    <name type="synonym">Gossypium sandvicense</name>
    <dbReference type="NCBI Taxonomy" id="34277"/>
    <lineage>
        <taxon>Eukaryota</taxon>
        <taxon>Viridiplantae</taxon>
        <taxon>Streptophyta</taxon>
        <taxon>Embryophyta</taxon>
        <taxon>Tracheophyta</taxon>
        <taxon>Spermatophyta</taxon>
        <taxon>Magnoliopsida</taxon>
        <taxon>eudicotyledons</taxon>
        <taxon>Gunneridae</taxon>
        <taxon>Pentapetalae</taxon>
        <taxon>rosids</taxon>
        <taxon>malvids</taxon>
        <taxon>Malvales</taxon>
        <taxon>Malvaceae</taxon>
        <taxon>Malvoideae</taxon>
        <taxon>Gossypium</taxon>
    </lineage>
</organism>
<evidence type="ECO:0000313" key="2">
    <source>
        <dbReference type="Proteomes" id="UP000322667"/>
    </source>
</evidence>
<gene>
    <name evidence="1" type="ORF">ES332_A02G086300v1</name>
</gene>
<dbReference type="AlphaFoldDB" id="A0A5D2RGJ9"/>
<accession>A0A5D2RGJ9</accession>
<proteinExistence type="predicted"/>
<name>A0A5D2RGJ9_GOSTO</name>
<protein>
    <submittedName>
        <fullName evidence="1">Uncharacterized protein</fullName>
    </submittedName>
</protein>
<dbReference type="EMBL" id="CM017611">
    <property type="protein sequence ID" value="TYI39268.1"/>
    <property type="molecule type" value="Genomic_DNA"/>
</dbReference>